<sequence length="204" mass="23588">MKSEDITKKLMGHSPEILGSGNFSKYVVLVPLIENEDGMHVLFEERSHKLRRQPGDICFPGGKIDKSDCNELAAALRETNEELGLGKDDISHVFPIDYLVSPFGMIVYPFAGFVRNLQQITPNPAEVETIFTVPLSFFMEKPPEIYHVQYKIEPHENFPHDLIVGGENYQWQPKQMEEYFYLYKDRVIWGLTAKILTHFIEILR</sequence>
<evidence type="ECO:0000313" key="8">
    <source>
        <dbReference type="EMBL" id="KWW22493.1"/>
    </source>
</evidence>
<dbReference type="Gene3D" id="3.90.79.10">
    <property type="entry name" value="Nucleoside Triphosphate Pyrophosphohydrolase"/>
    <property type="match status" value="1"/>
</dbReference>
<comment type="cofactor">
    <cofactor evidence="2">
        <name>Mg(2+)</name>
        <dbReference type="ChEBI" id="CHEBI:18420"/>
    </cofactor>
</comment>
<evidence type="ECO:0000256" key="1">
    <source>
        <dbReference type="ARBA" id="ARBA00001936"/>
    </source>
</evidence>
<evidence type="ECO:0000256" key="5">
    <source>
        <dbReference type="ARBA" id="ARBA00022842"/>
    </source>
</evidence>
<proteinExistence type="predicted"/>
<evidence type="ECO:0000259" key="7">
    <source>
        <dbReference type="PROSITE" id="PS51462"/>
    </source>
</evidence>
<dbReference type="PROSITE" id="PS51462">
    <property type="entry name" value="NUDIX"/>
    <property type="match status" value="1"/>
</dbReference>
<evidence type="ECO:0000256" key="2">
    <source>
        <dbReference type="ARBA" id="ARBA00001946"/>
    </source>
</evidence>
<keyword evidence="6" id="KW-0464">Manganese</keyword>
<dbReference type="GO" id="GO:0046872">
    <property type="term" value="F:metal ion binding"/>
    <property type="evidence" value="ECO:0007669"/>
    <property type="project" value="UniProtKB-KW"/>
</dbReference>
<protein>
    <submittedName>
        <fullName evidence="8">Coenzyme A pyrophosphatase</fullName>
    </submittedName>
</protein>
<dbReference type="Proteomes" id="UP000064189">
    <property type="component" value="Unassembled WGS sequence"/>
</dbReference>
<dbReference type="SUPFAM" id="SSF55811">
    <property type="entry name" value="Nudix"/>
    <property type="match status" value="1"/>
</dbReference>
<dbReference type="Pfam" id="PF00293">
    <property type="entry name" value="NUDIX"/>
    <property type="match status" value="1"/>
</dbReference>
<keyword evidence="5" id="KW-0460">Magnesium</keyword>
<keyword evidence="3" id="KW-0479">Metal-binding</keyword>
<keyword evidence="4" id="KW-0378">Hydrolase</keyword>
<comment type="caution">
    <text evidence="8">The sequence shown here is derived from an EMBL/GenBank/DDBJ whole genome shotgun (WGS) entry which is preliminary data.</text>
</comment>
<dbReference type="EMBL" id="LNNH01000003">
    <property type="protein sequence ID" value="KWW22493.1"/>
    <property type="molecule type" value="Genomic_DNA"/>
</dbReference>
<dbReference type="PANTHER" id="PTHR12992:SF11">
    <property type="entry name" value="MITOCHONDRIAL COENZYME A DIPHOSPHATASE NUDT8"/>
    <property type="match status" value="1"/>
</dbReference>
<name>A0A109N345_9BACI</name>
<dbReference type="CDD" id="cd03426">
    <property type="entry name" value="NUDIX_CoAse_Nudt7"/>
    <property type="match status" value="1"/>
</dbReference>
<evidence type="ECO:0000256" key="4">
    <source>
        <dbReference type="ARBA" id="ARBA00022801"/>
    </source>
</evidence>
<evidence type="ECO:0000313" key="9">
    <source>
        <dbReference type="Proteomes" id="UP000064189"/>
    </source>
</evidence>
<gene>
    <name evidence="8" type="ORF">AS888_11675</name>
</gene>
<evidence type="ECO:0000256" key="3">
    <source>
        <dbReference type="ARBA" id="ARBA00022723"/>
    </source>
</evidence>
<comment type="cofactor">
    <cofactor evidence="1">
        <name>Mn(2+)</name>
        <dbReference type="ChEBI" id="CHEBI:29035"/>
    </cofactor>
</comment>
<dbReference type="PANTHER" id="PTHR12992">
    <property type="entry name" value="NUDIX HYDROLASE"/>
    <property type="match status" value="1"/>
</dbReference>
<dbReference type="InterPro" id="IPR000086">
    <property type="entry name" value="NUDIX_hydrolase_dom"/>
</dbReference>
<organism evidence="8 9">
    <name type="scientific">Peribacillus simplex</name>
    <dbReference type="NCBI Taxonomy" id="1478"/>
    <lineage>
        <taxon>Bacteria</taxon>
        <taxon>Bacillati</taxon>
        <taxon>Bacillota</taxon>
        <taxon>Bacilli</taxon>
        <taxon>Bacillales</taxon>
        <taxon>Bacillaceae</taxon>
        <taxon>Peribacillus</taxon>
    </lineage>
</organism>
<dbReference type="InterPro" id="IPR015797">
    <property type="entry name" value="NUDIX_hydrolase-like_dom_sf"/>
</dbReference>
<dbReference type="GO" id="GO:0010945">
    <property type="term" value="F:coenzyme A diphosphatase activity"/>
    <property type="evidence" value="ECO:0007669"/>
    <property type="project" value="InterPro"/>
</dbReference>
<dbReference type="InterPro" id="IPR045121">
    <property type="entry name" value="CoAse"/>
</dbReference>
<feature type="domain" description="Nudix hydrolase" evidence="7">
    <location>
        <begin position="24"/>
        <end position="156"/>
    </location>
</feature>
<accession>A0A109N345</accession>
<dbReference type="AlphaFoldDB" id="A0A109N345"/>
<reference evidence="8 9" key="1">
    <citation type="submission" date="2015-11" db="EMBL/GenBank/DDBJ databases">
        <title>Genome Sequence of Bacillus simplex strain VanAntwerpen2.</title>
        <authorList>
            <person name="Couger M.B."/>
        </authorList>
    </citation>
    <scope>NUCLEOTIDE SEQUENCE [LARGE SCALE GENOMIC DNA]</scope>
    <source>
        <strain evidence="8 9">VanAntwerpen02</strain>
    </source>
</reference>
<dbReference type="RefSeq" id="WP_061140243.1">
    <property type="nucleotide sequence ID" value="NZ_LNNH01000003.1"/>
</dbReference>
<evidence type="ECO:0000256" key="6">
    <source>
        <dbReference type="ARBA" id="ARBA00023211"/>
    </source>
</evidence>
<keyword evidence="9" id="KW-1185">Reference proteome</keyword>